<evidence type="ECO:0000256" key="6">
    <source>
        <dbReference type="ARBA" id="ARBA00023163"/>
    </source>
</evidence>
<keyword evidence="5" id="KW-0805">Transcription regulation</keyword>
<dbReference type="Proteomes" id="UP000800200">
    <property type="component" value="Unassembled WGS sequence"/>
</dbReference>
<evidence type="ECO:0000259" key="8">
    <source>
        <dbReference type="SMART" id="SM00355"/>
    </source>
</evidence>
<dbReference type="PANTHER" id="PTHR46179:SF13">
    <property type="entry name" value="C2H2-TYPE DOMAIN-CONTAINING PROTEIN"/>
    <property type="match status" value="1"/>
</dbReference>
<dbReference type="InterPro" id="IPR013087">
    <property type="entry name" value="Znf_C2H2_type"/>
</dbReference>
<dbReference type="InterPro" id="IPR051061">
    <property type="entry name" value="Zinc_finger_trans_reg"/>
</dbReference>
<evidence type="ECO:0000256" key="5">
    <source>
        <dbReference type="ARBA" id="ARBA00023015"/>
    </source>
</evidence>
<organism evidence="9 10">
    <name type="scientific">Zopfia rhizophila CBS 207.26</name>
    <dbReference type="NCBI Taxonomy" id="1314779"/>
    <lineage>
        <taxon>Eukaryota</taxon>
        <taxon>Fungi</taxon>
        <taxon>Dikarya</taxon>
        <taxon>Ascomycota</taxon>
        <taxon>Pezizomycotina</taxon>
        <taxon>Dothideomycetes</taxon>
        <taxon>Dothideomycetes incertae sedis</taxon>
        <taxon>Zopfiaceae</taxon>
        <taxon>Zopfia</taxon>
    </lineage>
</organism>
<name>A0A6A6EW58_9PEZI</name>
<dbReference type="GO" id="GO:0006357">
    <property type="term" value="P:regulation of transcription by RNA polymerase II"/>
    <property type="evidence" value="ECO:0007669"/>
    <property type="project" value="TreeGrafter"/>
</dbReference>
<gene>
    <name evidence="9" type="ORF">K469DRAFT_2346</name>
</gene>
<dbReference type="OrthoDB" id="3939438at2759"/>
<dbReference type="SUPFAM" id="SSF57667">
    <property type="entry name" value="beta-beta-alpha zinc fingers"/>
    <property type="match status" value="1"/>
</dbReference>
<evidence type="ECO:0000256" key="1">
    <source>
        <dbReference type="ARBA" id="ARBA00004123"/>
    </source>
</evidence>
<evidence type="ECO:0000256" key="4">
    <source>
        <dbReference type="ARBA" id="ARBA00022833"/>
    </source>
</evidence>
<keyword evidence="2" id="KW-0479">Metal-binding</keyword>
<comment type="subcellular location">
    <subcellularLocation>
        <location evidence="1">Nucleus</location>
    </subcellularLocation>
</comment>
<keyword evidence="10" id="KW-1185">Reference proteome</keyword>
<protein>
    <recommendedName>
        <fullName evidence="8">C2H2-type domain-containing protein</fullName>
    </recommendedName>
</protein>
<dbReference type="InterPro" id="IPR036236">
    <property type="entry name" value="Znf_C2H2_sf"/>
</dbReference>
<dbReference type="GO" id="GO:0008270">
    <property type="term" value="F:zinc ion binding"/>
    <property type="evidence" value="ECO:0007669"/>
    <property type="project" value="UniProtKB-KW"/>
</dbReference>
<accession>A0A6A6EW58</accession>
<feature type="domain" description="C2H2-type" evidence="8">
    <location>
        <begin position="226"/>
        <end position="252"/>
    </location>
</feature>
<reference evidence="9" key="1">
    <citation type="journal article" date="2020" name="Stud. Mycol.">
        <title>101 Dothideomycetes genomes: a test case for predicting lifestyles and emergence of pathogens.</title>
        <authorList>
            <person name="Haridas S."/>
            <person name="Albert R."/>
            <person name="Binder M."/>
            <person name="Bloem J."/>
            <person name="Labutti K."/>
            <person name="Salamov A."/>
            <person name="Andreopoulos B."/>
            <person name="Baker S."/>
            <person name="Barry K."/>
            <person name="Bills G."/>
            <person name="Bluhm B."/>
            <person name="Cannon C."/>
            <person name="Castanera R."/>
            <person name="Culley D."/>
            <person name="Daum C."/>
            <person name="Ezra D."/>
            <person name="Gonzalez J."/>
            <person name="Henrissat B."/>
            <person name="Kuo A."/>
            <person name="Liang C."/>
            <person name="Lipzen A."/>
            <person name="Lutzoni F."/>
            <person name="Magnuson J."/>
            <person name="Mondo S."/>
            <person name="Nolan M."/>
            <person name="Ohm R."/>
            <person name="Pangilinan J."/>
            <person name="Park H.-J."/>
            <person name="Ramirez L."/>
            <person name="Alfaro M."/>
            <person name="Sun H."/>
            <person name="Tritt A."/>
            <person name="Yoshinaga Y."/>
            <person name="Zwiers L.-H."/>
            <person name="Turgeon B."/>
            <person name="Goodwin S."/>
            <person name="Spatafora J."/>
            <person name="Crous P."/>
            <person name="Grigoriev I."/>
        </authorList>
    </citation>
    <scope>NUCLEOTIDE SEQUENCE</scope>
    <source>
        <strain evidence="9">CBS 207.26</strain>
    </source>
</reference>
<sequence>MLIEGQRQRSASEGWTDASSFRTLSMAHGPTSVALPGPIYCKPITYAIDCRVDPLPQTTPSPLLQNLTTNPHSVHDDLIYGWHSNLSRHNEPFTEIPHVPDSTSLIATEELAPCDNQSVALSTPHRIEDWMTTSKCVVFPHYLQKNTASEPRHLPEQSFRCSFPGCKTATVFTRKADLERHATKHSDTREYECTAIGCDRTGKKAFYRKDKLKAHIAAGHDDDTWFHCPVPDCSFSTKPLERDLMSVHAYLHIRWMYPDAWRRGVSLEAISAFIRCCPFDRCSFKISYRSKHDSLQAHVINNHDPATRENHKNLLANRGYDSRTGQVLCPICKTKHASHSQFKDHLIANHFNPNEARDAVRDPLAAYSDEHLWRNVKEVTEGLVAHRRTILSICPGLRHHAVFDDLKPYPS</sequence>
<keyword evidence="4" id="KW-0862">Zinc</keyword>
<feature type="domain" description="C2H2-type" evidence="8">
    <location>
        <begin position="327"/>
        <end position="350"/>
    </location>
</feature>
<feature type="domain" description="C2H2-type" evidence="8">
    <location>
        <begin position="159"/>
        <end position="185"/>
    </location>
</feature>
<feature type="domain" description="C2H2-type" evidence="8">
    <location>
        <begin position="191"/>
        <end position="220"/>
    </location>
</feature>
<dbReference type="PANTHER" id="PTHR46179">
    <property type="entry name" value="ZINC FINGER PROTEIN"/>
    <property type="match status" value="1"/>
</dbReference>
<evidence type="ECO:0000313" key="9">
    <source>
        <dbReference type="EMBL" id="KAF2195018.1"/>
    </source>
</evidence>
<evidence type="ECO:0000256" key="2">
    <source>
        <dbReference type="ARBA" id="ARBA00022723"/>
    </source>
</evidence>
<keyword evidence="6" id="KW-0804">Transcription</keyword>
<evidence type="ECO:0000256" key="3">
    <source>
        <dbReference type="ARBA" id="ARBA00022771"/>
    </source>
</evidence>
<dbReference type="SMART" id="SM00355">
    <property type="entry name" value="ZnF_C2H2"/>
    <property type="match status" value="4"/>
</dbReference>
<evidence type="ECO:0000313" key="10">
    <source>
        <dbReference type="Proteomes" id="UP000800200"/>
    </source>
</evidence>
<keyword evidence="3" id="KW-0863">Zinc-finger</keyword>
<dbReference type="EMBL" id="ML994610">
    <property type="protein sequence ID" value="KAF2195018.1"/>
    <property type="molecule type" value="Genomic_DNA"/>
</dbReference>
<proteinExistence type="predicted"/>
<dbReference type="GO" id="GO:0005634">
    <property type="term" value="C:nucleus"/>
    <property type="evidence" value="ECO:0007669"/>
    <property type="project" value="UniProtKB-SubCell"/>
</dbReference>
<keyword evidence="7" id="KW-0539">Nucleus</keyword>
<dbReference type="Gene3D" id="3.30.160.60">
    <property type="entry name" value="Classic Zinc Finger"/>
    <property type="match status" value="2"/>
</dbReference>
<dbReference type="AlphaFoldDB" id="A0A6A6EW58"/>
<evidence type="ECO:0000256" key="7">
    <source>
        <dbReference type="ARBA" id="ARBA00023242"/>
    </source>
</evidence>